<keyword evidence="2" id="KW-1185">Reference proteome</keyword>
<dbReference type="PANTHER" id="PTHR14363">
    <property type="entry name" value="HEPARANASE-RELATED"/>
    <property type="match status" value="1"/>
</dbReference>
<accession>A0ABR2FQF5</accession>
<sequence length="179" mass="19751">MGMAATYDQKVFCRQALIGGNYGLLNATTFIPNPDYYGALLWHRLMGSIVLAVTKESYPDLRVYAHCAKKKPGVSVIFINLSKYRSFNITLSNLNSKDAGKLNFEFVGKQNREEYHLTSLFGKMKGGIVCLNDVPMVQTGSRDIPAMDPRLVDASTPISVSAQSIAYVTIRDFEAPACV</sequence>
<gene>
    <name evidence="1" type="ORF">V6N12_068596</name>
</gene>
<evidence type="ECO:0000313" key="2">
    <source>
        <dbReference type="Proteomes" id="UP001472677"/>
    </source>
</evidence>
<dbReference type="Gene3D" id="3.20.20.80">
    <property type="entry name" value="Glycosidases"/>
    <property type="match status" value="1"/>
</dbReference>
<organism evidence="1 2">
    <name type="scientific">Hibiscus sabdariffa</name>
    <name type="common">roselle</name>
    <dbReference type="NCBI Taxonomy" id="183260"/>
    <lineage>
        <taxon>Eukaryota</taxon>
        <taxon>Viridiplantae</taxon>
        <taxon>Streptophyta</taxon>
        <taxon>Embryophyta</taxon>
        <taxon>Tracheophyta</taxon>
        <taxon>Spermatophyta</taxon>
        <taxon>Magnoliopsida</taxon>
        <taxon>eudicotyledons</taxon>
        <taxon>Gunneridae</taxon>
        <taxon>Pentapetalae</taxon>
        <taxon>rosids</taxon>
        <taxon>malvids</taxon>
        <taxon>Malvales</taxon>
        <taxon>Malvaceae</taxon>
        <taxon>Malvoideae</taxon>
        <taxon>Hibiscus</taxon>
    </lineage>
</organism>
<comment type="caution">
    <text evidence="1">The sequence shown here is derived from an EMBL/GenBank/DDBJ whole genome shotgun (WGS) entry which is preliminary data.</text>
</comment>
<dbReference type="Proteomes" id="UP001472677">
    <property type="component" value="Unassembled WGS sequence"/>
</dbReference>
<dbReference type="EMBL" id="JBBPBM010000005">
    <property type="protein sequence ID" value="KAK8584352.1"/>
    <property type="molecule type" value="Genomic_DNA"/>
</dbReference>
<reference evidence="1 2" key="1">
    <citation type="journal article" date="2024" name="G3 (Bethesda)">
        <title>Genome assembly of Hibiscus sabdariffa L. provides insights into metabolisms of medicinal natural products.</title>
        <authorList>
            <person name="Kim T."/>
        </authorList>
    </citation>
    <scope>NUCLEOTIDE SEQUENCE [LARGE SCALE GENOMIC DNA]</scope>
    <source>
        <strain evidence="1">TK-2024</strain>
        <tissue evidence="1">Old leaves</tissue>
    </source>
</reference>
<proteinExistence type="predicted"/>
<evidence type="ECO:0008006" key="3">
    <source>
        <dbReference type="Google" id="ProtNLM"/>
    </source>
</evidence>
<dbReference type="PANTHER" id="PTHR14363:SF13">
    <property type="entry name" value="OS07G0598400 PROTEIN"/>
    <property type="match status" value="1"/>
</dbReference>
<name>A0ABR2FQF5_9ROSI</name>
<evidence type="ECO:0000313" key="1">
    <source>
        <dbReference type="EMBL" id="KAK8584352.1"/>
    </source>
</evidence>
<protein>
    <recommendedName>
        <fullName evidence="3">Heparanase-like protein 1</fullName>
    </recommendedName>
</protein>